<evidence type="ECO:0000313" key="2">
    <source>
        <dbReference type="EMBL" id="PWA74977.1"/>
    </source>
</evidence>
<gene>
    <name evidence="2" type="ORF">CTI12_AA182670</name>
</gene>
<sequence>MARVAYNCDNSLEYDCDNTFDTNGQLLRQVLHMDRNDHYGGESSSLMLNQCSVFVSLEALPSLKILKIKSCSDGVMRSLIHVASSVTNLSIYGISGLTDEVSKDVMDYLGAVEEISIEMCNEISCVWESEAGASIVLVNLRKLVVSFGDKLVSLGEKEKVHYSVNNHLTSLRMESLSKGLQHLTPTSRNLDLPKDETSIRHVVTFTFAFGNKWMPKSDRNDNQSFNELLKWETGYVCLGYYQRQQVQVLTYTSYWGGNQFHGLQGYIHEHAVPMYIHCDIKYPNILIDENFRANVNRLNFPFYQISLCSKNNLQLNERRKSKAHLFCDADWLTGDAHHVPYNIPLINSIMLDAKGTKMEETIRRLQEDNAQMRSRFEREKQVQLQRQVERQVQQRELEANAREQA</sequence>
<dbReference type="Proteomes" id="UP000245207">
    <property type="component" value="Unassembled WGS sequence"/>
</dbReference>
<comment type="caution">
    <text evidence="2">The sequence shown here is derived from an EMBL/GenBank/DDBJ whole genome shotgun (WGS) entry which is preliminary data.</text>
</comment>
<reference evidence="2 3" key="1">
    <citation type="journal article" date="2018" name="Mol. Plant">
        <title>The genome of Artemisia annua provides insight into the evolution of Asteraceae family and artemisinin biosynthesis.</title>
        <authorList>
            <person name="Shen Q."/>
            <person name="Zhang L."/>
            <person name="Liao Z."/>
            <person name="Wang S."/>
            <person name="Yan T."/>
            <person name="Shi P."/>
            <person name="Liu M."/>
            <person name="Fu X."/>
            <person name="Pan Q."/>
            <person name="Wang Y."/>
            <person name="Lv Z."/>
            <person name="Lu X."/>
            <person name="Zhang F."/>
            <person name="Jiang W."/>
            <person name="Ma Y."/>
            <person name="Chen M."/>
            <person name="Hao X."/>
            <person name="Li L."/>
            <person name="Tang Y."/>
            <person name="Lv G."/>
            <person name="Zhou Y."/>
            <person name="Sun X."/>
            <person name="Brodelius P.E."/>
            <person name="Rose J.K.C."/>
            <person name="Tang K."/>
        </authorList>
    </citation>
    <scope>NUCLEOTIDE SEQUENCE [LARGE SCALE GENOMIC DNA]</scope>
    <source>
        <strain evidence="3">cv. Huhao1</strain>
        <tissue evidence="2">Leaf</tissue>
    </source>
</reference>
<keyword evidence="3" id="KW-1185">Reference proteome</keyword>
<evidence type="ECO:0000256" key="1">
    <source>
        <dbReference type="SAM" id="Coils"/>
    </source>
</evidence>
<dbReference type="AlphaFoldDB" id="A0A2U1NN83"/>
<organism evidence="2 3">
    <name type="scientific">Artemisia annua</name>
    <name type="common">Sweet wormwood</name>
    <dbReference type="NCBI Taxonomy" id="35608"/>
    <lineage>
        <taxon>Eukaryota</taxon>
        <taxon>Viridiplantae</taxon>
        <taxon>Streptophyta</taxon>
        <taxon>Embryophyta</taxon>
        <taxon>Tracheophyta</taxon>
        <taxon>Spermatophyta</taxon>
        <taxon>Magnoliopsida</taxon>
        <taxon>eudicotyledons</taxon>
        <taxon>Gunneridae</taxon>
        <taxon>Pentapetalae</taxon>
        <taxon>asterids</taxon>
        <taxon>campanulids</taxon>
        <taxon>Asterales</taxon>
        <taxon>Asteraceae</taxon>
        <taxon>Asteroideae</taxon>
        <taxon>Anthemideae</taxon>
        <taxon>Artemisiinae</taxon>
        <taxon>Artemisia</taxon>
    </lineage>
</organism>
<proteinExistence type="predicted"/>
<dbReference type="OrthoDB" id="26890at2759"/>
<protein>
    <submittedName>
        <fullName evidence="2">NB-ARC domains-containing protein</fullName>
    </submittedName>
</protein>
<evidence type="ECO:0000313" key="3">
    <source>
        <dbReference type="Proteomes" id="UP000245207"/>
    </source>
</evidence>
<dbReference type="SUPFAM" id="SSF52047">
    <property type="entry name" value="RNI-like"/>
    <property type="match status" value="1"/>
</dbReference>
<keyword evidence="1" id="KW-0175">Coiled coil</keyword>
<accession>A0A2U1NN83</accession>
<feature type="coiled-coil region" evidence="1">
    <location>
        <begin position="355"/>
        <end position="382"/>
    </location>
</feature>
<name>A0A2U1NN83_ARTAN</name>
<dbReference type="EMBL" id="PKPP01002481">
    <property type="protein sequence ID" value="PWA74977.1"/>
    <property type="molecule type" value="Genomic_DNA"/>
</dbReference>